<dbReference type="Pfam" id="PF00378">
    <property type="entry name" value="ECH_1"/>
    <property type="match status" value="1"/>
</dbReference>
<dbReference type="GO" id="GO:0006635">
    <property type="term" value="P:fatty acid beta-oxidation"/>
    <property type="evidence" value="ECO:0007669"/>
    <property type="project" value="TreeGrafter"/>
</dbReference>
<name>A0A091DQP0_FUKDA</name>
<dbReference type="PROSITE" id="PS00166">
    <property type="entry name" value="ENOYL_COA_HYDRATASE"/>
    <property type="match status" value="1"/>
</dbReference>
<dbReference type="EMBL" id="KN122153">
    <property type="protein sequence ID" value="KFO32585.1"/>
    <property type="molecule type" value="Genomic_DNA"/>
</dbReference>
<evidence type="ECO:0000256" key="13">
    <source>
        <dbReference type="RuleBase" id="RU003707"/>
    </source>
</evidence>
<dbReference type="SUPFAM" id="SSF52096">
    <property type="entry name" value="ClpP/crotonase"/>
    <property type="match status" value="1"/>
</dbReference>
<evidence type="ECO:0000256" key="5">
    <source>
        <dbReference type="ARBA" id="ARBA00036343"/>
    </source>
</evidence>
<dbReference type="GO" id="GO:0004492">
    <property type="term" value="F:methyl/ethyl malonyl-CoA decarboxylase activity"/>
    <property type="evidence" value="ECO:0007669"/>
    <property type="project" value="UniProtKB-EC"/>
</dbReference>
<dbReference type="Gene3D" id="3.90.226.10">
    <property type="entry name" value="2-enoyl-CoA Hydratase, Chain A, domain 1"/>
    <property type="match status" value="1"/>
</dbReference>
<evidence type="ECO:0000256" key="3">
    <source>
        <dbReference type="ARBA" id="ARBA00022490"/>
    </source>
</evidence>
<dbReference type="AlphaFoldDB" id="A0A091DQP0"/>
<comment type="subcellular location">
    <subcellularLocation>
        <location evidence="1">Cytoplasm</location>
        <location evidence="1">Cytosol</location>
    </subcellularLocation>
</comment>
<accession>A0A091DQP0</accession>
<dbReference type="eggNOG" id="KOG1680">
    <property type="taxonomic scope" value="Eukaryota"/>
</dbReference>
<comment type="similarity">
    <text evidence="2 13">Belongs to the enoyl-CoA hydratase/isomerase family.</text>
</comment>
<evidence type="ECO:0000256" key="2">
    <source>
        <dbReference type="ARBA" id="ARBA00005254"/>
    </source>
</evidence>
<keyword evidence="4" id="KW-0456">Lyase</keyword>
<comment type="function">
    <text evidence="12">Decarboxylates ethylmalonyl-CoA, a potentially toxic metabolite, to form butyryl-CoA, suggesting it might be involved in metabolite proofreading. Acts preferentially on (S)-ethylmalonyl-CoA but also has some activity on the (R)-isomer. Also has methylmalonyl-CoA decarboxylase activity at lower level.</text>
</comment>
<evidence type="ECO:0000313" key="14">
    <source>
        <dbReference type="EMBL" id="KFO32585.1"/>
    </source>
</evidence>
<dbReference type="PANTHER" id="PTHR11941:SF27">
    <property type="entry name" value="ETHYLMALONYL-COA DECARBOXYLASE"/>
    <property type="match status" value="1"/>
</dbReference>
<dbReference type="InterPro" id="IPR001753">
    <property type="entry name" value="Enoyl-CoA_hydra/iso"/>
</dbReference>
<comment type="catalytic activity">
    <reaction evidence="11">
        <text>(S)-methylmalonyl-CoA + H(+) = propanoyl-CoA + CO2</text>
        <dbReference type="Rhea" id="RHEA:61340"/>
        <dbReference type="ChEBI" id="CHEBI:15378"/>
        <dbReference type="ChEBI" id="CHEBI:16526"/>
        <dbReference type="ChEBI" id="CHEBI:57327"/>
        <dbReference type="ChEBI" id="CHEBI:57392"/>
        <dbReference type="EC" id="4.1.1.94"/>
    </reaction>
    <physiologicalReaction direction="left-to-right" evidence="11">
        <dbReference type="Rhea" id="RHEA:61341"/>
    </physiologicalReaction>
</comment>
<dbReference type="CDD" id="cd06558">
    <property type="entry name" value="crotonase-like"/>
    <property type="match status" value="1"/>
</dbReference>
<dbReference type="InterPro" id="IPR018376">
    <property type="entry name" value="Enoyl-CoA_hyd/isom_CS"/>
</dbReference>
<evidence type="ECO:0000256" key="4">
    <source>
        <dbReference type="ARBA" id="ARBA00023239"/>
    </source>
</evidence>
<dbReference type="PANTHER" id="PTHR11941">
    <property type="entry name" value="ENOYL-COA HYDRATASE-RELATED"/>
    <property type="match status" value="1"/>
</dbReference>
<evidence type="ECO:0000256" key="12">
    <source>
        <dbReference type="ARBA" id="ARBA00056546"/>
    </source>
</evidence>
<keyword evidence="3" id="KW-0963">Cytoplasm</keyword>
<dbReference type="InterPro" id="IPR029045">
    <property type="entry name" value="ClpP/crotonase-like_dom_sf"/>
</dbReference>
<dbReference type="Proteomes" id="UP000028990">
    <property type="component" value="Unassembled WGS sequence"/>
</dbReference>
<reference evidence="14 15" key="1">
    <citation type="submission" date="2013-11" db="EMBL/GenBank/DDBJ databases">
        <title>The Damaraland mole rat (Fukomys damarensis) genome and evolution of African mole rats.</title>
        <authorList>
            <person name="Gladyshev V.N."/>
            <person name="Fang X."/>
        </authorList>
    </citation>
    <scope>NUCLEOTIDE SEQUENCE [LARGE SCALE GENOMIC DNA]</scope>
    <source>
        <tissue evidence="14">Liver</tissue>
    </source>
</reference>
<dbReference type="EC" id="4.1.1.94" evidence="7"/>
<dbReference type="GO" id="GO:0005829">
    <property type="term" value="C:cytosol"/>
    <property type="evidence" value="ECO:0007669"/>
    <property type="project" value="UniProtKB-SubCell"/>
</dbReference>
<dbReference type="FunFam" id="3.90.226.10:FF:000040">
    <property type="entry name" value="Ethylmalonyl-CoA decarboxylase 1"/>
    <property type="match status" value="1"/>
</dbReference>
<evidence type="ECO:0000313" key="15">
    <source>
        <dbReference type="Proteomes" id="UP000028990"/>
    </source>
</evidence>
<evidence type="ECO:0000256" key="11">
    <source>
        <dbReference type="ARBA" id="ARBA00047446"/>
    </source>
</evidence>
<comment type="catalytic activity">
    <reaction evidence="6">
        <text>(2R)-ethylmalonyl-CoA + H(+) = butanoyl-CoA + CO2</text>
        <dbReference type="Rhea" id="RHEA:59540"/>
        <dbReference type="ChEBI" id="CHEBI:15378"/>
        <dbReference type="ChEBI" id="CHEBI:16526"/>
        <dbReference type="ChEBI" id="CHEBI:57371"/>
        <dbReference type="ChEBI" id="CHEBI:85316"/>
        <dbReference type="EC" id="4.1.1.94"/>
    </reaction>
    <physiologicalReaction direction="left-to-right" evidence="6">
        <dbReference type="Rhea" id="RHEA:59541"/>
    </physiologicalReaction>
</comment>
<evidence type="ECO:0000256" key="1">
    <source>
        <dbReference type="ARBA" id="ARBA00004514"/>
    </source>
</evidence>
<dbReference type="STRING" id="885580.ENSFDAP00000008619"/>
<evidence type="ECO:0000256" key="8">
    <source>
        <dbReference type="ARBA" id="ARBA00039903"/>
    </source>
</evidence>
<evidence type="ECO:0000256" key="10">
    <source>
        <dbReference type="ARBA" id="ARBA00042182"/>
    </source>
</evidence>
<evidence type="ECO:0000256" key="9">
    <source>
        <dbReference type="ARBA" id="ARBA00042052"/>
    </source>
</evidence>
<sequence>MTHDAAKGQPVISQKHYSASSSALLTRTGMGCFCSFPIQDTEAAIAVKQPKTPRKGNLQNCFRKWQERWDLWARSSCLSVLSSARHRQYSLLAQYEENQGLFTGTAAYFFPEMANRLLKTSSVSARTKLLHQVGTSLYNTTHGFEEEEVKKTLQQFPGGSVDLRKDDGGIGILTLNNPSKMNAFSGTMMLQLLEKVIELENWTEGKGLIVRGAKNTFSSGSDLNAVKALATPEDGMALCMFMQNTLTRLTRLPLISVALVQGRALGGGAEFTTACDFRLMTPESEIRFVHKEMGIIPSWGGASRLVEIIGSREALKVLGGALRLDPKKALSIGMVEEILQSSDETKSLEEAQAWLTQFVNGPPEVIRALKKSVCSGKELYLEEALQNERDLLGTVWGGAANLQAIARRGKFNK</sequence>
<proteinExistence type="inferred from homology"/>
<evidence type="ECO:0000256" key="6">
    <source>
        <dbReference type="ARBA" id="ARBA00036541"/>
    </source>
</evidence>
<comment type="catalytic activity">
    <reaction evidence="5">
        <text>(2S)-ethylmalonyl-CoA + H(+) = butanoyl-CoA + CO2</text>
        <dbReference type="Rhea" id="RHEA:32131"/>
        <dbReference type="ChEBI" id="CHEBI:15378"/>
        <dbReference type="ChEBI" id="CHEBI:16526"/>
        <dbReference type="ChEBI" id="CHEBI:57371"/>
        <dbReference type="ChEBI" id="CHEBI:60909"/>
        <dbReference type="EC" id="4.1.1.94"/>
    </reaction>
    <physiologicalReaction direction="left-to-right" evidence="5">
        <dbReference type="Rhea" id="RHEA:32132"/>
    </physiologicalReaction>
</comment>
<evidence type="ECO:0000256" key="7">
    <source>
        <dbReference type="ARBA" id="ARBA00038883"/>
    </source>
</evidence>
<keyword evidence="15" id="KW-1185">Reference proteome</keyword>
<protein>
    <recommendedName>
        <fullName evidence="8">Ethylmalonyl-CoA decarboxylase</fullName>
        <ecNumber evidence="7">4.1.1.94</ecNumber>
    </recommendedName>
    <alternativeName>
        <fullName evidence="10">Enoyl-CoA hydratase domain-containing protein 1</fullName>
    </alternativeName>
    <alternativeName>
        <fullName evidence="9">Methylmalonyl-CoA decarboxylase</fullName>
    </alternativeName>
</protein>
<organism evidence="14 15">
    <name type="scientific">Fukomys damarensis</name>
    <name type="common">Damaraland mole rat</name>
    <name type="synonym">Cryptomys damarensis</name>
    <dbReference type="NCBI Taxonomy" id="885580"/>
    <lineage>
        <taxon>Eukaryota</taxon>
        <taxon>Metazoa</taxon>
        <taxon>Chordata</taxon>
        <taxon>Craniata</taxon>
        <taxon>Vertebrata</taxon>
        <taxon>Euteleostomi</taxon>
        <taxon>Mammalia</taxon>
        <taxon>Eutheria</taxon>
        <taxon>Euarchontoglires</taxon>
        <taxon>Glires</taxon>
        <taxon>Rodentia</taxon>
        <taxon>Hystricomorpha</taxon>
        <taxon>Bathyergidae</taxon>
        <taxon>Fukomys</taxon>
    </lineage>
</organism>
<gene>
    <name evidence="14" type="ORF">H920_05996</name>
</gene>